<dbReference type="SMART" id="SM00368">
    <property type="entry name" value="LRR_RI"/>
    <property type="match status" value="4"/>
</dbReference>
<feature type="region of interest" description="Disordered" evidence="1">
    <location>
        <begin position="205"/>
        <end position="233"/>
    </location>
</feature>
<sequence>MPLRMGIGLVERHRGGVSRELPGPAAAAAASGVGGGVIDEEDNYDEGPRPSSFVPTPEPRVPATASTAASASFLHAGMSTSPRSTRAERNTLGGSLSMSPVMDGASLRRQVRRRSSVAHVRRLDFSTTVMDGVEWSWLCRDVLPTMSSLTFLGLAHVGLTDKRLVELIRECHLDSVSRSTALPLSSSSSLLSRRSGGRVASKSIMFGDASSSPTSREFSAGRKKPARALPTATGARGRRELRGLSVLDLRGNHLTHRSAAPLGKLLLCVADTLDELHLSGNPLQDYGLQILGIYLAKLRLTSLRNEQHFFPPSLVQQYAAILKKKKRESEHEVRLRHGVLQGPTHTTTDEWLRGENGGRNTKEEEEDACGEAQIHLGISFLDLRDCQGSARGISEVLAGASRAHRLETILLAGNGALAAAFISPKSKCTDGEMSPPATGNRGEGPSETNPSPTANRFSSFQELQYPCALSAVNLCRVPLSIMCTPIGCRELFLNIFFCCPKLILLDVSRSLDFSKLPTSLLQQVLMDGREPSSDPRTYWRLQRELEGVAEFTLDAVMIGRQSCVGSILCELVAHAAFNAQRRQTVAPSAFCYLKELYLNGTGVTDVAVRGLAIAVSSSGSTGVLSSLTVLDMADNLLTVNGCLQVMHAFILDWPVTPSVLSTLAIQGNAGICHDDNDTILLLQQVAEAAVQKRCEERQRRDPVDGKRFPSPLSIYLGAVHAATFSISSGGETVSTGVPRTHTTRSSWRPEGDNIAAAAAAEEKEAVKMARKREQGEVLAVHESDFDREFPAFQLGEVGPAPSPQKAVRPLMEGPVGTSFISPLGAQMAAPCDVSSIPPGETPRRFLFSMPSTPSMPQRTADRLHPPDQQNRPPLRQEIKEGGQRRRSFPILSPLVVDDSSFIAGGSTTEFIAGEMQRASVFNIQPPTGVSSASRGAGVVPRLTLAKGDDRRAMDVATATHGRYCNGGRGITPPSSTTNDHPVLQDRQNGVQRETSFTLVSSPNSKAFKFGCLFASMDVSRGRDSNVEEGNALTRSRVGREEINNYNGGGVGETDAGEKGARVLPETAKVFTLHGDKILGLKEAEDGASPVVVSYGDGAVGRERQTASKVEVTSSAVDGKWRMNTAARLGRLQKQFLSEPLDESDRPVMMMASTAHLRSDETNTDGSTAVATASKDATVMKPEPIQDLLLQKNGIGEENMRSDPVIPALGNPDDMETASLRPIRGRREKSFVMSYYHPMGHILCRGWRLLYRNDPVGEDARACVERDVWTLLQPLDTEQGSAVLSSVSFVVPSAEDMDNDAEYGITRLKIVSNERRSVLAERLQHNANMENGIIAFPRLIAAIRRAEEDTVDVVAAMLDAAHGRLPPEYVGCTAEELVHGRHGNEDELMAELGAAIAAGSSGGSGGSGGSGEASQASFNEEEYAADQLLSFSSTVDALPLAEEPVEGIAEDSQLLQSQKQTTELREKSEEAEEEAIMPSAALSHESPLFKLADRPQATSVSAEEPPAETPETASPAGITVQLDTGPATSANAASATTVGVDEAMNQPARSVVGRMKTFLFSFPHREGHCLCRGWRLLHRPDSVGEEARRLLEADVLSFLRPATEKEQKNADNDTRKISGDVNDDASAMKAVESVSFTWEGSSSSTMQLQVVTSERRAVISQRIQQNVVGDEGMLPRFLELLRSNANYDTIHAVETYLQRQASVDLRERIANRYRSIGTLVHYYHGDEAAMLVEIGAASMVDVEATVAPAAADSAAVMSIPSREILEGESERGAKEVMATGDGEEAHRLLECGDGVRGLNGSPLHLQETLMGIHSKEDVVEKKDHHTAENTLLSRRSPLSFLTLSTPIQREGDGRSVELTPHGGKSGSSQRIHNSVANKSEKTVTKNEDVSSPAAHIQEAFAERVRRLQYLAYSAMAKGAILLDKRQRHKLRICKGKWGRQPVTIAVEWDVFLVVYFLRGTRFGMKSHKTLVLVHPVASGVRCCVDVDNNVGGRVHAIRIRLERAHSPDELGVPLQEIEERLHAVSMLNSRSRSMASSHASLIPMQSVTNMSIGSKSSSVDTVDSVLSAPSTERLLQRSVSFQVTVSDTKKAREAVAAIRGVVQHAVNMIQQTISEQDRHAVARPLPATRTN</sequence>
<dbReference type="EMBL" id="JABDHM010000066">
    <property type="protein sequence ID" value="KAF5219653.1"/>
    <property type="molecule type" value="Genomic_DNA"/>
</dbReference>
<accession>A0A7J6XZ90</accession>
<feature type="region of interest" description="Disordered" evidence="1">
    <location>
        <begin position="1444"/>
        <end position="1534"/>
    </location>
</feature>
<organism evidence="2 3">
    <name type="scientific">Trypanosoma cruzi</name>
    <dbReference type="NCBI Taxonomy" id="5693"/>
    <lineage>
        <taxon>Eukaryota</taxon>
        <taxon>Discoba</taxon>
        <taxon>Euglenozoa</taxon>
        <taxon>Kinetoplastea</taxon>
        <taxon>Metakinetoplastina</taxon>
        <taxon>Trypanosomatida</taxon>
        <taxon>Trypanosomatidae</taxon>
        <taxon>Trypanosoma</taxon>
        <taxon>Schizotrypanum</taxon>
    </lineage>
</organism>
<dbReference type="Proteomes" id="UP000583944">
    <property type="component" value="Unassembled WGS sequence"/>
</dbReference>
<evidence type="ECO:0000313" key="3">
    <source>
        <dbReference type="Proteomes" id="UP000583944"/>
    </source>
</evidence>
<dbReference type="VEuPathDB" id="TriTrypDB:BCY84_12110"/>
<feature type="region of interest" description="Disordered" evidence="1">
    <location>
        <begin position="1848"/>
        <end position="1889"/>
    </location>
</feature>
<gene>
    <name evidence="2" type="ORF">ECC02_007391</name>
</gene>
<feature type="compositionally biased region" description="Basic and acidic residues" evidence="1">
    <location>
        <begin position="1877"/>
        <end position="1887"/>
    </location>
</feature>
<feature type="compositionally biased region" description="Polar residues" evidence="1">
    <location>
        <begin position="1865"/>
        <end position="1876"/>
    </location>
</feature>
<feature type="region of interest" description="Disordered" evidence="1">
    <location>
        <begin position="428"/>
        <end position="455"/>
    </location>
</feature>
<dbReference type="VEuPathDB" id="TriTrypDB:ECC02_007391"/>
<evidence type="ECO:0000256" key="1">
    <source>
        <dbReference type="SAM" id="MobiDB-lite"/>
    </source>
</evidence>
<feature type="region of interest" description="Disordered" evidence="1">
    <location>
        <begin position="27"/>
        <end position="100"/>
    </location>
</feature>
<reference evidence="2 3" key="1">
    <citation type="journal article" date="2019" name="Genome Biol. Evol.">
        <title>Nanopore Sequencing Significantly Improves Genome Assembly of the Protozoan Parasite Trypanosoma cruzi.</title>
        <authorList>
            <person name="Diaz-Viraque F."/>
            <person name="Pita S."/>
            <person name="Greif G."/>
            <person name="de Souza R.C.M."/>
            <person name="Iraola G."/>
            <person name="Robello C."/>
        </authorList>
    </citation>
    <scope>NUCLEOTIDE SEQUENCE [LARGE SCALE GENOMIC DNA]</scope>
    <source>
        <strain evidence="2 3">Berenice</strain>
    </source>
</reference>
<feature type="compositionally biased region" description="Basic and acidic residues" evidence="1">
    <location>
        <begin position="874"/>
        <end position="883"/>
    </location>
</feature>
<feature type="region of interest" description="Disordered" evidence="1">
    <location>
        <begin position="845"/>
        <end position="885"/>
    </location>
</feature>
<evidence type="ECO:0000313" key="2">
    <source>
        <dbReference type="EMBL" id="KAF5219653.1"/>
    </source>
</evidence>
<protein>
    <submittedName>
        <fullName evidence="2">Uncharacterized protein</fullName>
    </submittedName>
</protein>
<proteinExistence type="predicted"/>
<name>A0A7J6XZ90_TRYCR</name>
<feature type="compositionally biased region" description="Low complexity" evidence="1">
    <location>
        <begin position="1500"/>
        <end position="1515"/>
    </location>
</feature>
<dbReference type="InterPro" id="IPR032675">
    <property type="entry name" value="LRR_dom_sf"/>
</dbReference>
<feature type="compositionally biased region" description="Low complexity" evidence="1">
    <location>
        <begin position="63"/>
        <end position="72"/>
    </location>
</feature>
<dbReference type="SUPFAM" id="SSF52047">
    <property type="entry name" value="RNI-like"/>
    <property type="match status" value="1"/>
</dbReference>
<comment type="caution">
    <text evidence="2">The sequence shown here is derived from an EMBL/GenBank/DDBJ whole genome shotgun (WGS) entry which is preliminary data.</text>
</comment>
<dbReference type="Gene3D" id="3.80.10.10">
    <property type="entry name" value="Ribonuclease Inhibitor"/>
    <property type="match status" value="1"/>
</dbReference>
<feature type="compositionally biased region" description="Polar residues" evidence="1">
    <location>
        <begin position="446"/>
        <end position="455"/>
    </location>
</feature>